<protein>
    <recommendedName>
        <fullName evidence="10">ATPase</fullName>
    </recommendedName>
</protein>
<keyword evidence="6 7" id="KW-0472">Membrane</keyword>
<dbReference type="EMBL" id="BSYJ01000003">
    <property type="protein sequence ID" value="GMG87568.1"/>
    <property type="molecule type" value="Genomic_DNA"/>
</dbReference>
<comment type="subcellular location">
    <subcellularLocation>
        <location evidence="1">Cell membrane</location>
        <topology evidence="1">Multi-pass membrane protein</topology>
    </subcellularLocation>
</comment>
<name>A0ABQ6LZP4_9GAMM</name>
<feature type="transmembrane region" description="Helical" evidence="7">
    <location>
        <begin position="148"/>
        <end position="170"/>
    </location>
</feature>
<evidence type="ECO:0000313" key="9">
    <source>
        <dbReference type="Proteomes" id="UP001224392"/>
    </source>
</evidence>
<dbReference type="Proteomes" id="UP001224392">
    <property type="component" value="Unassembled WGS sequence"/>
</dbReference>
<feature type="transmembrane region" description="Helical" evidence="7">
    <location>
        <begin position="107"/>
        <end position="127"/>
    </location>
</feature>
<evidence type="ECO:0008006" key="10">
    <source>
        <dbReference type="Google" id="ProtNLM"/>
    </source>
</evidence>
<sequence length="398" mass="43075">MSNCCPPDPGRETAQNDDSCHTVNKQSQQKITPCCDATEGAAREAAPTKDPQSVGSCCDSAAKTRVDWLLWGSLAIVSLSYAGYWLVSPEQLPHWLHAFTSGSAELVHSMWWGVLAGAFFVGLLAHIPREMVISMLGRGGSKRGLLRATAAGLFFDLCSHGILMVGMQLYKRGASLGQVFAFLIASPWNSLSLTVILVALIGLKWTLLFVLLSVVIALIAGYLADLLVKRGRLPGNPNTIDLPEDYRWFPAMKALWRESEFSLAGFGRMLLDGIKGSQMVIRWLLFGIVLALLVRAFVDPELFASLFGPTLLGLAATLIGATILEVCSEGATPLAADIFSRANAPGNAFTFLMAGVSTDYTEIMSLRDTTGKWRIALAMPLLTLPQILLLGWIMNQAV</sequence>
<evidence type="ECO:0000256" key="5">
    <source>
        <dbReference type="ARBA" id="ARBA00022989"/>
    </source>
</evidence>
<organism evidence="8 9">
    <name type="scientific">Biformimicrobium ophioploci</name>
    <dbReference type="NCBI Taxonomy" id="3036711"/>
    <lineage>
        <taxon>Bacteria</taxon>
        <taxon>Pseudomonadati</taxon>
        <taxon>Pseudomonadota</taxon>
        <taxon>Gammaproteobacteria</taxon>
        <taxon>Cellvibrionales</taxon>
        <taxon>Microbulbiferaceae</taxon>
        <taxon>Biformimicrobium</taxon>
    </lineage>
</organism>
<keyword evidence="5 7" id="KW-1133">Transmembrane helix</keyword>
<dbReference type="PANTHER" id="PTHR34184:SF4">
    <property type="entry name" value="UPF0718 PROTEIN YCGR"/>
    <property type="match status" value="1"/>
</dbReference>
<dbReference type="RefSeq" id="WP_285764188.1">
    <property type="nucleotide sequence ID" value="NZ_BSYJ01000003.1"/>
</dbReference>
<gene>
    <name evidence="8" type="ORF">MNKW57_18890</name>
</gene>
<dbReference type="InterPro" id="IPR005524">
    <property type="entry name" value="DUF318"/>
</dbReference>
<evidence type="ECO:0000256" key="7">
    <source>
        <dbReference type="SAM" id="Phobius"/>
    </source>
</evidence>
<dbReference type="Pfam" id="PF03773">
    <property type="entry name" value="ArsP_1"/>
    <property type="match status" value="2"/>
</dbReference>
<evidence type="ECO:0000256" key="3">
    <source>
        <dbReference type="ARBA" id="ARBA00022475"/>
    </source>
</evidence>
<keyword evidence="3" id="KW-1003">Cell membrane</keyword>
<evidence type="ECO:0000313" key="8">
    <source>
        <dbReference type="EMBL" id="GMG87568.1"/>
    </source>
</evidence>
<proteinExistence type="inferred from homology"/>
<keyword evidence="4 7" id="KW-0812">Transmembrane</keyword>
<dbReference type="InterPro" id="IPR052923">
    <property type="entry name" value="UPF0718"/>
</dbReference>
<feature type="transmembrane region" description="Helical" evidence="7">
    <location>
        <begin position="190"/>
        <end position="223"/>
    </location>
</feature>
<feature type="transmembrane region" description="Helical" evidence="7">
    <location>
        <begin position="68"/>
        <end position="87"/>
    </location>
</feature>
<reference evidence="8 9" key="1">
    <citation type="submission" date="2023-04" db="EMBL/GenBank/DDBJ databases">
        <title>Marinobulbifer ophiurae gen. nov., sp. Nov., isolate from tissue of brittle star Ophioplocus japonicus.</title>
        <authorList>
            <person name="Kawano K."/>
            <person name="Sawayama S."/>
            <person name="Nakagawa S."/>
        </authorList>
    </citation>
    <scope>NUCLEOTIDE SEQUENCE [LARGE SCALE GENOMIC DNA]</scope>
    <source>
        <strain evidence="8 9">NKW57</strain>
    </source>
</reference>
<keyword evidence="9" id="KW-1185">Reference proteome</keyword>
<feature type="transmembrane region" description="Helical" evidence="7">
    <location>
        <begin position="279"/>
        <end position="298"/>
    </location>
</feature>
<comment type="similarity">
    <text evidence="2">Belongs to the UPF0718 family.</text>
</comment>
<feature type="transmembrane region" description="Helical" evidence="7">
    <location>
        <begin position="373"/>
        <end position="394"/>
    </location>
</feature>
<comment type="caution">
    <text evidence="8">The sequence shown here is derived from an EMBL/GenBank/DDBJ whole genome shotgun (WGS) entry which is preliminary data.</text>
</comment>
<evidence type="ECO:0000256" key="4">
    <source>
        <dbReference type="ARBA" id="ARBA00022692"/>
    </source>
</evidence>
<evidence type="ECO:0000256" key="2">
    <source>
        <dbReference type="ARBA" id="ARBA00006386"/>
    </source>
</evidence>
<evidence type="ECO:0000256" key="1">
    <source>
        <dbReference type="ARBA" id="ARBA00004651"/>
    </source>
</evidence>
<feature type="transmembrane region" description="Helical" evidence="7">
    <location>
        <begin position="304"/>
        <end position="324"/>
    </location>
</feature>
<accession>A0ABQ6LZP4</accession>
<dbReference type="PANTHER" id="PTHR34184">
    <property type="entry name" value="UPF0718 PROTEIN YCGR"/>
    <property type="match status" value="1"/>
</dbReference>
<evidence type="ECO:0000256" key="6">
    <source>
        <dbReference type="ARBA" id="ARBA00023136"/>
    </source>
</evidence>